<organism evidence="5 6">
    <name type="scientific">Mariniflexile jejuense</name>
    <dbReference type="NCBI Taxonomy" id="1173582"/>
    <lineage>
        <taxon>Bacteria</taxon>
        <taxon>Pseudomonadati</taxon>
        <taxon>Bacteroidota</taxon>
        <taxon>Flavobacteriia</taxon>
        <taxon>Flavobacteriales</taxon>
        <taxon>Flavobacteriaceae</taxon>
        <taxon>Mariniflexile</taxon>
    </lineage>
</organism>
<dbReference type="InterPro" id="IPR036770">
    <property type="entry name" value="Ankyrin_rpt-contain_sf"/>
</dbReference>
<dbReference type="InterPro" id="IPR051165">
    <property type="entry name" value="Multifunctional_ANK_Repeat"/>
</dbReference>
<evidence type="ECO:0000256" key="1">
    <source>
        <dbReference type="ARBA" id="ARBA00022737"/>
    </source>
</evidence>
<feature type="signal peptide" evidence="4">
    <location>
        <begin position="1"/>
        <end position="21"/>
    </location>
</feature>
<protein>
    <submittedName>
        <fullName evidence="5">Ankyrin repeat domain-containing protein</fullName>
    </submittedName>
</protein>
<dbReference type="InterPro" id="IPR002110">
    <property type="entry name" value="Ankyrin_rpt"/>
</dbReference>
<comment type="caution">
    <text evidence="5">The sequence shown here is derived from an EMBL/GenBank/DDBJ whole genome shotgun (WGS) entry which is preliminary data.</text>
</comment>
<evidence type="ECO:0000313" key="5">
    <source>
        <dbReference type="EMBL" id="MFD0990303.1"/>
    </source>
</evidence>
<dbReference type="RefSeq" id="WP_379925908.1">
    <property type="nucleotide sequence ID" value="NZ_JBHTJI010000001.1"/>
</dbReference>
<dbReference type="Pfam" id="PF13637">
    <property type="entry name" value="Ank_4"/>
    <property type="match status" value="1"/>
</dbReference>
<dbReference type="PROSITE" id="PS50088">
    <property type="entry name" value="ANK_REPEAT"/>
    <property type="match status" value="4"/>
</dbReference>
<keyword evidence="4" id="KW-0732">Signal</keyword>
<keyword evidence="6" id="KW-1185">Reference proteome</keyword>
<sequence length="492" mass="53907">MKHLKLFTVAIALVLGVQSFAQNNVFLNRDFWSPNTTIAQVDEKIKAGNNISELNNNSFDPVVFAINQEAPNETIKYIISKGGNDVNRLTHDSRTYIFWAAYKGNVEVMEYLLKKGAKTNILDSKGYTILNFAASAGVKNTKVYDICLANGANLKKDLNLDGANALLLVASSDTNFTLINYFTSKGLDINSVDANGNGIFNYVAKTGNIDLLKQLVAKGVKSNNQAFVFAAIGTRGKANGLEVYNYLESIGLNPNITTNEGVTPLQIVASRNKDISVINYFIEKGLDVNTPDNIGNTAFLNAANSNSLEVVKHLASFNKNINAQNKKGETALMLAVERNSPEVVSYLLDNKANAQLLDAEGNNAAYYLVNAYTSRDKGNFEKKAQILNAHQVNFSAKQAKENTLYHVAIDKQDLELLKYLEAYNIDINAVNVDGLSVLHMAAMKAKDDVILKYLIAKGADKKTVTGFDESVFDLASENELLAANRVDINFLK</sequence>
<feature type="repeat" description="ANK" evidence="3">
    <location>
        <begin position="260"/>
        <end position="293"/>
    </location>
</feature>
<name>A0ABW3JLA9_9FLAO</name>
<dbReference type="PANTHER" id="PTHR24123">
    <property type="entry name" value="ANKYRIN REPEAT-CONTAINING"/>
    <property type="match status" value="1"/>
</dbReference>
<dbReference type="Gene3D" id="1.25.40.20">
    <property type="entry name" value="Ankyrin repeat-containing domain"/>
    <property type="match status" value="3"/>
</dbReference>
<dbReference type="PANTHER" id="PTHR24123:SF33">
    <property type="entry name" value="PROTEIN HOS4"/>
    <property type="match status" value="1"/>
</dbReference>
<accession>A0ABW3JLA9</accession>
<keyword evidence="1" id="KW-0677">Repeat</keyword>
<dbReference type="EMBL" id="JBHTJI010000001">
    <property type="protein sequence ID" value="MFD0990303.1"/>
    <property type="molecule type" value="Genomic_DNA"/>
</dbReference>
<feature type="chain" id="PRO_5045182380" evidence="4">
    <location>
        <begin position="22"/>
        <end position="492"/>
    </location>
</feature>
<feature type="repeat" description="ANK" evidence="3">
    <location>
        <begin position="327"/>
        <end position="359"/>
    </location>
</feature>
<proteinExistence type="predicted"/>
<gene>
    <name evidence="5" type="ORF">ACFQ1R_09360</name>
</gene>
<evidence type="ECO:0000256" key="4">
    <source>
        <dbReference type="SAM" id="SignalP"/>
    </source>
</evidence>
<feature type="repeat" description="ANK" evidence="3">
    <location>
        <begin position="433"/>
        <end position="466"/>
    </location>
</feature>
<reference evidence="6" key="1">
    <citation type="journal article" date="2019" name="Int. J. Syst. Evol. Microbiol.">
        <title>The Global Catalogue of Microorganisms (GCM) 10K type strain sequencing project: providing services to taxonomists for standard genome sequencing and annotation.</title>
        <authorList>
            <consortium name="The Broad Institute Genomics Platform"/>
            <consortium name="The Broad Institute Genome Sequencing Center for Infectious Disease"/>
            <person name="Wu L."/>
            <person name="Ma J."/>
        </authorList>
    </citation>
    <scope>NUCLEOTIDE SEQUENCE [LARGE SCALE GENOMIC DNA]</scope>
    <source>
        <strain evidence="6">CCUG 62414</strain>
    </source>
</reference>
<dbReference type="SUPFAM" id="SSF48403">
    <property type="entry name" value="Ankyrin repeat"/>
    <property type="match status" value="2"/>
</dbReference>
<feature type="repeat" description="ANK" evidence="3">
    <location>
        <begin position="92"/>
        <end position="124"/>
    </location>
</feature>
<keyword evidence="2 3" id="KW-0040">ANK repeat</keyword>
<evidence type="ECO:0000256" key="3">
    <source>
        <dbReference type="PROSITE-ProRule" id="PRU00023"/>
    </source>
</evidence>
<dbReference type="Pfam" id="PF12796">
    <property type="entry name" value="Ank_2"/>
    <property type="match status" value="2"/>
</dbReference>
<dbReference type="SMART" id="SM00248">
    <property type="entry name" value="ANK"/>
    <property type="match status" value="10"/>
</dbReference>
<dbReference type="Proteomes" id="UP001597061">
    <property type="component" value="Unassembled WGS sequence"/>
</dbReference>
<evidence type="ECO:0000313" key="6">
    <source>
        <dbReference type="Proteomes" id="UP001597061"/>
    </source>
</evidence>
<dbReference type="PROSITE" id="PS50297">
    <property type="entry name" value="ANK_REP_REGION"/>
    <property type="match status" value="4"/>
</dbReference>
<evidence type="ECO:0000256" key="2">
    <source>
        <dbReference type="ARBA" id="ARBA00023043"/>
    </source>
</evidence>